<dbReference type="InterPro" id="IPR002559">
    <property type="entry name" value="Transposase_11"/>
</dbReference>
<dbReference type="GO" id="GO:0006313">
    <property type="term" value="P:DNA transposition"/>
    <property type="evidence" value="ECO:0007669"/>
    <property type="project" value="InterPro"/>
</dbReference>
<keyword evidence="4" id="KW-1185">Reference proteome</keyword>
<dbReference type="OrthoDB" id="9798237at2"/>
<evidence type="ECO:0000256" key="1">
    <source>
        <dbReference type="SAM" id="MobiDB-lite"/>
    </source>
</evidence>
<sequence>MERCPEGLRPAQDALQPLHPLESAWRVQPDIRGTCRQGRPTRQADDRRHPSQSPSHRSQPAQKGALSRCIGKTRGGLNSKLHAVTDGLGRPLLFFLTAGQVSDYKGARHLMERLPKAKELLADRGYDADWFRNGLIEKGISPCIPPRKKRKHPAEYDAVLYKQRHRIENMFGRIKDWRRISDRVPGGGVSGYRRSPVFFR</sequence>
<feature type="compositionally biased region" description="Low complexity" evidence="1">
    <location>
        <begin position="51"/>
        <end position="60"/>
    </location>
</feature>
<dbReference type="NCBIfam" id="NF033580">
    <property type="entry name" value="transpos_IS5_3"/>
    <property type="match status" value="1"/>
</dbReference>
<dbReference type="PANTHER" id="PTHR30007:SF1">
    <property type="entry name" value="BLR1914 PROTEIN"/>
    <property type="match status" value="1"/>
</dbReference>
<dbReference type="EMBL" id="QFBC01000041">
    <property type="protein sequence ID" value="PWE52063.1"/>
    <property type="molecule type" value="Genomic_DNA"/>
</dbReference>
<evidence type="ECO:0000313" key="4">
    <source>
        <dbReference type="Proteomes" id="UP000245252"/>
    </source>
</evidence>
<gene>
    <name evidence="3" type="ORF">DEM27_33135</name>
</gene>
<dbReference type="GO" id="GO:0003677">
    <property type="term" value="F:DNA binding"/>
    <property type="evidence" value="ECO:0007669"/>
    <property type="project" value="InterPro"/>
</dbReference>
<dbReference type="AlphaFoldDB" id="A0A2U2DFG7"/>
<protein>
    <submittedName>
        <fullName evidence="3">IS5 family transposase</fullName>
    </submittedName>
</protein>
<feature type="domain" description="Transposase IS4-like" evidence="2">
    <location>
        <begin position="69"/>
        <end position="183"/>
    </location>
</feature>
<evidence type="ECO:0000313" key="3">
    <source>
        <dbReference type="EMBL" id="PWE52063.1"/>
    </source>
</evidence>
<accession>A0A2U2DFG7</accession>
<dbReference type="PANTHER" id="PTHR30007">
    <property type="entry name" value="PHP DOMAIN PROTEIN"/>
    <property type="match status" value="1"/>
</dbReference>
<reference evidence="3 4" key="1">
    <citation type="submission" date="2018-05" db="EMBL/GenBank/DDBJ databases">
        <title>The draft genome of strain NS-104.</title>
        <authorList>
            <person name="Hang P."/>
            <person name="Jiang J."/>
        </authorList>
    </citation>
    <scope>NUCLEOTIDE SEQUENCE [LARGE SCALE GENOMIC DNA]</scope>
    <source>
        <strain evidence="3 4">NS-104</strain>
    </source>
</reference>
<proteinExistence type="predicted"/>
<feature type="region of interest" description="Disordered" evidence="1">
    <location>
        <begin position="1"/>
        <end position="67"/>
    </location>
</feature>
<organism evidence="3 4">
    <name type="scientific">Metarhizobium album</name>
    <dbReference type="NCBI Taxonomy" id="2182425"/>
    <lineage>
        <taxon>Bacteria</taxon>
        <taxon>Pseudomonadati</taxon>
        <taxon>Pseudomonadota</taxon>
        <taxon>Alphaproteobacteria</taxon>
        <taxon>Hyphomicrobiales</taxon>
        <taxon>Rhizobiaceae</taxon>
        <taxon>Metarhizobium</taxon>
    </lineage>
</organism>
<name>A0A2U2DFG7_9HYPH</name>
<comment type="caution">
    <text evidence="3">The sequence shown here is derived from an EMBL/GenBank/DDBJ whole genome shotgun (WGS) entry which is preliminary data.</text>
</comment>
<dbReference type="GO" id="GO:0004803">
    <property type="term" value="F:transposase activity"/>
    <property type="evidence" value="ECO:0007669"/>
    <property type="project" value="InterPro"/>
</dbReference>
<evidence type="ECO:0000259" key="2">
    <source>
        <dbReference type="Pfam" id="PF01609"/>
    </source>
</evidence>
<dbReference type="Proteomes" id="UP000245252">
    <property type="component" value="Unassembled WGS sequence"/>
</dbReference>
<dbReference type="Pfam" id="PF01609">
    <property type="entry name" value="DDE_Tnp_1"/>
    <property type="match status" value="1"/>
</dbReference>